<dbReference type="STRING" id="1415166.NONO_c33860"/>
<dbReference type="InterPro" id="IPR005123">
    <property type="entry name" value="Oxoglu/Fe-dep_dioxygenase_dom"/>
</dbReference>
<protein>
    <recommendedName>
        <fullName evidence="2">Fe2OG dioxygenase domain-containing protein</fullName>
    </recommendedName>
</protein>
<feature type="domain" description="Fe2OG dioxygenase" evidence="2">
    <location>
        <begin position="159"/>
        <end position="281"/>
    </location>
</feature>
<dbReference type="PROSITE" id="PS51471">
    <property type="entry name" value="FE2OG_OXY"/>
    <property type="match status" value="1"/>
</dbReference>
<reference evidence="3 4" key="1">
    <citation type="journal article" date="2014" name="Appl. Environ. Microbiol.">
        <title>Insights into the Microbial Degradation of Rubber and Gutta-Percha by Analysis of the Complete Genome of Nocardia nova SH22a.</title>
        <authorList>
            <person name="Luo Q."/>
            <person name="Hiessl S."/>
            <person name="Poehlein A."/>
            <person name="Daniel R."/>
            <person name="Steinbuchel A."/>
        </authorList>
    </citation>
    <scope>NUCLEOTIDE SEQUENCE [LARGE SCALE GENOMIC DNA]</scope>
    <source>
        <strain evidence="3">SH22a</strain>
    </source>
</reference>
<dbReference type="HOGENOM" id="CLU_074949_0_0_11"/>
<evidence type="ECO:0000313" key="3">
    <source>
        <dbReference type="EMBL" id="AHH18173.1"/>
    </source>
</evidence>
<name>W5TGP0_9NOCA</name>
<dbReference type="eggNOG" id="COG3128">
    <property type="taxonomic scope" value="Bacteria"/>
</dbReference>
<dbReference type="GO" id="GO:0046872">
    <property type="term" value="F:metal ion binding"/>
    <property type="evidence" value="ECO:0007669"/>
    <property type="project" value="UniProtKB-KW"/>
</dbReference>
<keyword evidence="1" id="KW-0408">Iron</keyword>
<keyword evidence="1" id="KW-0560">Oxidoreductase</keyword>
<keyword evidence="1" id="KW-0479">Metal-binding</keyword>
<accession>W5TGP0</accession>
<dbReference type="AlphaFoldDB" id="W5TGP0"/>
<dbReference type="Proteomes" id="UP000019150">
    <property type="component" value="Chromosome"/>
</dbReference>
<dbReference type="Gene3D" id="2.60.120.620">
    <property type="entry name" value="q2cbj1_9rhob like domain"/>
    <property type="match status" value="1"/>
</dbReference>
<keyword evidence="4" id="KW-1185">Reference proteome</keyword>
<dbReference type="PATRIC" id="fig|1415166.3.peg.3475"/>
<dbReference type="EMBL" id="CP006850">
    <property type="protein sequence ID" value="AHH18173.1"/>
    <property type="molecule type" value="Genomic_DNA"/>
</dbReference>
<evidence type="ECO:0000259" key="2">
    <source>
        <dbReference type="PROSITE" id="PS51471"/>
    </source>
</evidence>
<dbReference type="GO" id="GO:0016491">
    <property type="term" value="F:oxidoreductase activity"/>
    <property type="evidence" value="ECO:0007669"/>
    <property type="project" value="UniProtKB-KW"/>
</dbReference>
<comment type="similarity">
    <text evidence="1">Belongs to the iron/ascorbate-dependent oxidoreductase family.</text>
</comment>
<evidence type="ECO:0000313" key="4">
    <source>
        <dbReference type="Proteomes" id="UP000019150"/>
    </source>
</evidence>
<dbReference type="InterPro" id="IPR056470">
    <property type="entry name" value="BesD/HalB-like"/>
</dbReference>
<gene>
    <name evidence="3" type="ORF">NONO_c33860</name>
</gene>
<organism evidence="3 4">
    <name type="scientific">Nocardia nova SH22a</name>
    <dbReference type="NCBI Taxonomy" id="1415166"/>
    <lineage>
        <taxon>Bacteria</taxon>
        <taxon>Bacillati</taxon>
        <taxon>Actinomycetota</taxon>
        <taxon>Actinomycetes</taxon>
        <taxon>Mycobacteriales</taxon>
        <taxon>Nocardiaceae</taxon>
        <taxon>Nocardia</taxon>
    </lineage>
</organism>
<sequence length="316" mass="34461">MIFMAATGGCGNVGDPGRVGREDGEGEGPSGHAEALAAVVDTRRYPLDEPGGARWQEVVARARAELAADGCTVLRGFVRPDRWTALRDQGAELAPHAYYTVEKVNAYNIPLDSDLPPDHPAAIVLERGNAFVARDLIPETALIQVLYTSERFQRLVAECFGLPQLHEYTDPLAGLCLNVVAPGMSHPWHFDTNEFTVSMLTQAPDAGGEFEYCPRIRTPESENLSDVRAVLTGSGDELIRRLTLRPGDLQLFQGRFSLHRVSPVEGAEQRHSAIFAYSDRPGIVGAVERTRQLFGRVLPDHLAAAGNAVRGDRLLD</sequence>
<evidence type="ECO:0000256" key="1">
    <source>
        <dbReference type="RuleBase" id="RU003682"/>
    </source>
</evidence>
<dbReference type="SUPFAM" id="SSF51197">
    <property type="entry name" value="Clavaminate synthase-like"/>
    <property type="match status" value="1"/>
</dbReference>
<dbReference type="Pfam" id="PF23169">
    <property type="entry name" value="HalD"/>
    <property type="match status" value="1"/>
</dbReference>
<proteinExistence type="inferred from homology"/>
<dbReference type="KEGG" id="nno:NONO_c33860"/>